<dbReference type="SUPFAM" id="SSF47954">
    <property type="entry name" value="Cyclin-like"/>
    <property type="match status" value="1"/>
</dbReference>
<dbReference type="EMBL" id="CCKQ01007559">
    <property type="protein sequence ID" value="CDW78948.1"/>
    <property type="molecule type" value="Genomic_DNA"/>
</dbReference>
<feature type="region of interest" description="Disordered" evidence="2">
    <location>
        <begin position="404"/>
        <end position="425"/>
    </location>
</feature>
<dbReference type="Gene3D" id="1.10.472.10">
    <property type="entry name" value="Cyclin-like"/>
    <property type="match status" value="1"/>
</dbReference>
<dbReference type="AlphaFoldDB" id="A0A078ADJ7"/>
<evidence type="ECO:0000313" key="5">
    <source>
        <dbReference type="Proteomes" id="UP000039865"/>
    </source>
</evidence>
<comment type="similarity">
    <text evidence="1">Belongs to the cyclin family.</text>
</comment>
<dbReference type="InterPro" id="IPR013763">
    <property type="entry name" value="Cyclin-like_dom"/>
</dbReference>
<evidence type="ECO:0000313" key="4">
    <source>
        <dbReference type="EMBL" id="CDW78948.1"/>
    </source>
</evidence>
<keyword evidence="1" id="KW-0195">Cyclin</keyword>
<gene>
    <name evidence="4" type="primary">Contig13122.g13994</name>
    <name evidence="4" type="ORF">STYLEM_7933</name>
</gene>
<evidence type="ECO:0000256" key="2">
    <source>
        <dbReference type="SAM" id="MobiDB-lite"/>
    </source>
</evidence>
<dbReference type="PANTHER" id="PTHR10177">
    <property type="entry name" value="CYCLINS"/>
    <property type="match status" value="1"/>
</dbReference>
<evidence type="ECO:0000259" key="3">
    <source>
        <dbReference type="SMART" id="SM00385"/>
    </source>
</evidence>
<dbReference type="Pfam" id="PF00134">
    <property type="entry name" value="Cyclin_N"/>
    <property type="match status" value="1"/>
</dbReference>
<feature type="domain" description="Cyclin-like" evidence="3">
    <location>
        <begin position="242"/>
        <end position="333"/>
    </location>
</feature>
<dbReference type="SMART" id="SM00385">
    <property type="entry name" value="CYCLIN"/>
    <property type="match status" value="1"/>
</dbReference>
<reference evidence="4 5" key="1">
    <citation type="submission" date="2014-06" db="EMBL/GenBank/DDBJ databases">
        <authorList>
            <person name="Swart Estienne"/>
        </authorList>
    </citation>
    <scope>NUCLEOTIDE SEQUENCE [LARGE SCALE GENOMIC DNA]</scope>
    <source>
        <strain evidence="4 5">130c</strain>
    </source>
</reference>
<dbReference type="OrthoDB" id="2013528at2759"/>
<name>A0A078ADJ7_STYLE</name>
<sequence>MINPTESVCIKTSTELRVLRESSEMTRTMRNQQGFFHLRSNRSLQKIQAPQEQRRVSYQPTSESQAQLQAFAIKQRKLFKAGSNRKIELGKINSNNLLLPNIPIKLSQGNQTTKNQKDVHQFFKDQKALQNIQNELISKKFNSSDLRQYNTFEINPSLQNSSGKIRATTPKSPVTLEESSLMAFDFHGLLGPQKASNNSYLQYGLNLPRISEIEQEMNGDEKLPDYLSVHKIKTKHRLRMLDWMIQVFRVFKVSAPQTFFLAVQIMDRYFMEKYKLKQILHKSDLHEIGLVSMHISSKYEDVIPIFMSQILKDAGHNRFKQQDILQRERDVLQALGFKIMHQDNSQYIKKIVADIIKFKLGFQEYGLQNLERNFPQFLAKNRISTPKLLESLPEISNISGSSIDIDQQSSEKSQSNEPRIIPQEPNKITNFKIQKQIITSNIGISYSECNRRL</sequence>
<accession>A0A078ADJ7</accession>
<feature type="compositionally biased region" description="Low complexity" evidence="2">
    <location>
        <begin position="404"/>
        <end position="415"/>
    </location>
</feature>
<dbReference type="Proteomes" id="UP000039865">
    <property type="component" value="Unassembled WGS sequence"/>
</dbReference>
<dbReference type="InParanoid" id="A0A078ADJ7"/>
<dbReference type="InterPro" id="IPR006671">
    <property type="entry name" value="Cyclin_N"/>
</dbReference>
<keyword evidence="5" id="KW-1185">Reference proteome</keyword>
<organism evidence="4 5">
    <name type="scientific">Stylonychia lemnae</name>
    <name type="common">Ciliate</name>
    <dbReference type="NCBI Taxonomy" id="5949"/>
    <lineage>
        <taxon>Eukaryota</taxon>
        <taxon>Sar</taxon>
        <taxon>Alveolata</taxon>
        <taxon>Ciliophora</taxon>
        <taxon>Intramacronucleata</taxon>
        <taxon>Spirotrichea</taxon>
        <taxon>Stichotrichia</taxon>
        <taxon>Sporadotrichida</taxon>
        <taxon>Oxytrichidae</taxon>
        <taxon>Stylonychinae</taxon>
        <taxon>Stylonychia</taxon>
    </lineage>
</organism>
<proteinExistence type="inferred from homology"/>
<dbReference type="InterPro" id="IPR036915">
    <property type="entry name" value="Cyclin-like_sf"/>
</dbReference>
<evidence type="ECO:0000256" key="1">
    <source>
        <dbReference type="RuleBase" id="RU000383"/>
    </source>
</evidence>
<protein>
    <recommendedName>
        <fullName evidence="3">Cyclin-like domain-containing protein</fullName>
    </recommendedName>
</protein>
<dbReference type="InterPro" id="IPR039361">
    <property type="entry name" value="Cyclin"/>
</dbReference>